<feature type="region of interest" description="Disordered" evidence="1">
    <location>
        <begin position="482"/>
        <end position="506"/>
    </location>
</feature>
<proteinExistence type="predicted"/>
<feature type="transmembrane region" description="Helical" evidence="2">
    <location>
        <begin position="427"/>
        <end position="449"/>
    </location>
</feature>
<accession>A0A6I4T627</accession>
<comment type="caution">
    <text evidence="3">The sequence shown here is derived from an EMBL/GenBank/DDBJ whole genome shotgun (WGS) entry which is preliminary data.</text>
</comment>
<dbReference type="EMBL" id="WTYT01000005">
    <property type="protein sequence ID" value="MXO66356.1"/>
    <property type="molecule type" value="Genomic_DNA"/>
</dbReference>
<evidence type="ECO:0000256" key="2">
    <source>
        <dbReference type="SAM" id="Phobius"/>
    </source>
</evidence>
<dbReference type="PANTHER" id="PTHR34219">
    <property type="entry name" value="IRON-REGULATED INNER MEMBRANE PROTEIN-RELATED"/>
    <property type="match status" value="1"/>
</dbReference>
<keyword evidence="2" id="KW-1133">Transmembrane helix</keyword>
<feature type="transmembrane region" description="Helical" evidence="2">
    <location>
        <begin position="336"/>
        <end position="358"/>
    </location>
</feature>
<dbReference type="InterPro" id="IPR005625">
    <property type="entry name" value="PepSY-ass_TM"/>
</dbReference>
<dbReference type="OrthoDB" id="9776609at2"/>
<keyword evidence="2" id="KW-0812">Transmembrane</keyword>
<dbReference type="Proteomes" id="UP000438476">
    <property type="component" value="Unassembled WGS sequence"/>
</dbReference>
<keyword evidence="2" id="KW-0472">Membrane</keyword>
<evidence type="ECO:0000256" key="1">
    <source>
        <dbReference type="SAM" id="MobiDB-lite"/>
    </source>
</evidence>
<gene>
    <name evidence="3" type="ORF">GRI91_11360</name>
</gene>
<dbReference type="RefSeq" id="WP_160736809.1">
    <property type="nucleotide sequence ID" value="NZ_WTYT01000005.1"/>
</dbReference>
<reference evidence="3 4" key="1">
    <citation type="submission" date="2019-12" db="EMBL/GenBank/DDBJ databases">
        <title>Genomic-based taxomic classification of the family Erythrobacteraceae.</title>
        <authorList>
            <person name="Xu L."/>
        </authorList>
    </citation>
    <scope>NUCLEOTIDE SEQUENCE [LARGE SCALE GENOMIC DNA]</scope>
    <source>
        <strain evidence="3 4">LMG 29518</strain>
    </source>
</reference>
<feature type="transmembrane region" description="Helical" evidence="2">
    <location>
        <begin position="20"/>
        <end position="42"/>
    </location>
</feature>
<dbReference type="AlphaFoldDB" id="A0A6I4T627"/>
<feature type="transmembrane region" description="Helical" evidence="2">
    <location>
        <begin position="455"/>
        <end position="472"/>
    </location>
</feature>
<name>A0A6I4T627_9SPHN</name>
<dbReference type="Pfam" id="PF03929">
    <property type="entry name" value="PepSY_TM"/>
    <property type="match status" value="1"/>
</dbReference>
<evidence type="ECO:0000313" key="3">
    <source>
        <dbReference type="EMBL" id="MXO66356.1"/>
    </source>
</evidence>
<feature type="transmembrane region" description="Helical" evidence="2">
    <location>
        <begin position="138"/>
        <end position="158"/>
    </location>
</feature>
<keyword evidence="4" id="KW-1185">Reference proteome</keyword>
<dbReference type="PANTHER" id="PTHR34219:SF3">
    <property type="entry name" value="BLL7967 PROTEIN"/>
    <property type="match status" value="1"/>
</dbReference>
<feature type="transmembrane region" description="Helical" evidence="2">
    <location>
        <begin position="370"/>
        <end position="391"/>
    </location>
</feature>
<evidence type="ECO:0000313" key="4">
    <source>
        <dbReference type="Proteomes" id="UP000438476"/>
    </source>
</evidence>
<feature type="transmembrane region" description="Helical" evidence="2">
    <location>
        <begin position="397"/>
        <end position="415"/>
    </location>
</feature>
<feature type="transmembrane region" description="Helical" evidence="2">
    <location>
        <begin position="193"/>
        <end position="215"/>
    </location>
</feature>
<protein>
    <submittedName>
        <fullName evidence="3">PepSY domain-containing protein</fullName>
    </submittedName>
</protein>
<organism evidence="3 4">
    <name type="scientific">Altericroceibacterium endophyticum</name>
    <dbReference type="NCBI Taxonomy" id="1808508"/>
    <lineage>
        <taxon>Bacteria</taxon>
        <taxon>Pseudomonadati</taxon>
        <taxon>Pseudomonadota</taxon>
        <taxon>Alphaproteobacteria</taxon>
        <taxon>Sphingomonadales</taxon>
        <taxon>Erythrobacteraceae</taxon>
        <taxon>Altericroceibacterium</taxon>
    </lineage>
</organism>
<sequence>MADQIEKDDLPKRALRGHAAIGLIAGALIFLLSLSGVLAVSAERWQRWEEPAAPEMTDISPAAAQAALEAAIAADGKPTTHAYLHMPTDKLPRVIVTTDYSAHYVTEDGELAAPEDHVWTEFILALHYYLNLPMTPGLILVGIVGVALSAAAVTGVLAHPRIFRDAFRLRPRGQKQLAQADWHNRIGSWTLPFTLAVALTGAAIGLGVAVFQGIAAERFGGDMEAVYGPLFGDHPHEDPAPAPLARADIALTWMADNHPQRRITYVTLEHPQTAGQQISILADHDQRLIYGESYVFDGDGFPDGKIGLSDGALGQQAIASAYKLHFGNFAGIPVELAYILFGLGLCAVTATGMSLWLMKRRARGLAEPRLEAFWSITVWGSPLLLIMAYWLRMIGGPAMPLTAFFWVALPVAMLAGMTRPSVWIAPILRYSLAAGLVITALAHGLIFGFAPLSSLAINAALIAMAAAIITFSPRAGAPWKGRIQPDAGTGTGPRDGELSNTAPAAE</sequence>